<dbReference type="PROSITE" id="PS50071">
    <property type="entry name" value="HOMEOBOX_2"/>
    <property type="match status" value="1"/>
</dbReference>
<dbReference type="InterPro" id="IPR009057">
    <property type="entry name" value="Homeodomain-like_sf"/>
</dbReference>
<evidence type="ECO:0000313" key="9">
    <source>
        <dbReference type="EMBL" id="KAG2217088.1"/>
    </source>
</evidence>
<dbReference type="PANTHER" id="PTHR24208:SF166">
    <property type="entry name" value="LIM HOMEOBOX TRANSCRIPTION FACTOR 1 ALPHA, ISOFORM B"/>
    <property type="match status" value="1"/>
</dbReference>
<dbReference type="GO" id="GO:0000977">
    <property type="term" value="F:RNA polymerase II transcription regulatory region sequence-specific DNA binding"/>
    <property type="evidence" value="ECO:0007669"/>
    <property type="project" value="TreeGrafter"/>
</dbReference>
<dbReference type="CDD" id="cd00086">
    <property type="entry name" value="homeodomain"/>
    <property type="match status" value="1"/>
</dbReference>
<dbReference type="GO" id="GO:0000981">
    <property type="term" value="F:DNA-binding transcription factor activity, RNA polymerase II-specific"/>
    <property type="evidence" value="ECO:0007669"/>
    <property type="project" value="TreeGrafter"/>
</dbReference>
<gene>
    <name evidence="9" type="ORF">INT45_004077</name>
</gene>
<evidence type="ECO:0000256" key="7">
    <source>
        <dbReference type="SAM" id="MobiDB-lite"/>
    </source>
</evidence>
<evidence type="ECO:0000256" key="5">
    <source>
        <dbReference type="PROSITE-ProRule" id="PRU00108"/>
    </source>
</evidence>
<comment type="subcellular location">
    <subcellularLocation>
        <location evidence="1 5 6">Nucleus</location>
    </subcellularLocation>
</comment>
<comment type="caution">
    <text evidence="9">The sequence shown here is derived from an EMBL/GenBank/DDBJ whole genome shotgun (WGS) entry which is preliminary data.</text>
</comment>
<dbReference type="SMART" id="SM00389">
    <property type="entry name" value="HOX"/>
    <property type="match status" value="1"/>
</dbReference>
<feature type="compositionally biased region" description="Low complexity" evidence="7">
    <location>
        <begin position="153"/>
        <end position="162"/>
    </location>
</feature>
<feature type="compositionally biased region" description="Low complexity" evidence="7">
    <location>
        <begin position="20"/>
        <end position="31"/>
    </location>
</feature>
<evidence type="ECO:0000259" key="8">
    <source>
        <dbReference type="PROSITE" id="PS50071"/>
    </source>
</evidence>
<dbReference type="OrthoDB" id="6159439at2759"/>
<keyword evidence="4 5" id="KW-0539">Nucleus</keyword>
<feature type="region of interest" description="Disordered" evidence="7">
    <location>
        <begin position="1"/>
        <end position="50"/>
    </location>
</feature>
<feature type="region of interest" description="Disordered" evidence="7">
    <location>
        <begin position="114"/>
        <end position="186"/>
    </location>
</feature>
<organism evidence="9 10">
    <name type="scientific">Circinella minor</name>
    <dbReference type="NCBI Taxonomy" id="1195481"/>
    <lineage>
        <taxon>Eukaryota</taxon>
        <taxon>Fungi</taxon>
        <taxon>Fungi incertae sedis</taxon>
        <taxon>Mucoromycota</taxon>
        <taxon>Mucoromycotina</taxon>
        <taxon>Mucoromycetes</taxon>
        <taxon>Mucorales</taxon>
        <taxon>Lichtheimiaceae</taxon>
        <taxon>Circinella</taxon>
    </lineage>
</organism>
<dbReference type="Proteomes" id="UP000646827">
    <property type="component" value="Unassembled WGS sequence"/>
</dbReference>
<proteinExistence type="predicted"/>
<dbReference type="EMBL" id="JAEPRB010000329">
    <property type="protein sequence ID" value="KAG2217088.1"/>
    <property type="molecule type" value="Genomic_DNA"/>
</dbReference>
<keyword evidence="3 5" id="KW-0371">Homeobox</keyword>
<evidence type="ECO:0000256" key="3">
    <source>
        <dbReference type="ARBA" id="ARBA00023155"/>
    </source>
</evidence>
<evidence type="ECO:0000256" key="2">
    <source>
        <dbReference type="ARBA" id="ARBA00023125"/>
    </source>
</evidence>
<keyword evidence="10" id="KW-1185">Reference proteome</keyword>
<sequence length="217" mass="25975">MSLSLNFKRSRSRQQKRRSSTPSSPSSSSSSNESQDIIPENPTSVDQQEEIIVEEHDYQRRKRYSREEQEILLQSFNINPRPSRREKQRLATLCHVDTHQIQVWFQNHRAKLQQQSRLKQKNKQREQQENVGSSRYIPYAIQDEEEDQEVSIEESSSGQQESLYHDIPRQHTPRRTTRSRILDHEPQQDIHDRRLCIFRRFFCCPNNNNNNNNNHHT</sequence>
<dbReference type="InterPro" id="IPR050453">
    <property type="entry name" value="LIM_Homeobox_TF"/>
</dbReference>
<dbReference type="PANTHER" id="PTHR24208">
    <property type="entry name" value="LIM/HOMEOBOX PROTEIN LHX"/>
    <property type="match status" value="1"/>
</dbReference>
<feature type="compositionally biased region" description="Basic residues" evidence="7">
    <location>
        <begin position="8"/>
        <end position="19"/>
    </location>
</feature>
<evidence type="ECO:0000256" key="4">
    <source>
        <dbReference type="ARBA" id="ARBA00023242"/>
    </source>
</evidence>
<feature type="DNA-binding region" description="Homeobox" evidence="5">
    <location>
        <begin position="57"/>
        <end position="116"/>
    </location>
</feature>
<dbReference type="AlphaFoldDB" id="A0A8H7VHW9"/>
<feature type="compositionally biased region" description="Acidic residues" evidence="7">
    <location>
        <begin position="142"/>
        <end position="152"/>
    </location>
</feature>
<dbReference type="Gene3D" id="1.10.10.60">
    <property type="entry name" value="Homeodomain-like"/>
    <property type="match status" value="1"/>
</dbReference>
<feature type="domain" description="Homeobox" evidence="8">
    <location>
        <begin position="55"/>
        <end position="115"/>
    </location>
</feature>
<evidence type="ECO:0000256" key="1">
    <source>
        <dbReference type="ARBA" id="ARBA00004123"/>
    </source>
</evidence>
<protein>
    <recommendedName>
        <fullName evidence="8">Homeobox domain-containing protein</fullName>
    </recommendedName>
</protein>
<name>A0A8H7VHW9_9FUNG</name>
<reference evidence="9 10" key="1">
    <citation type="submission" date="2020-12" db="EMBL/GenBank/DDBJ databases">
        <title>Metabolic potential, ecology and presence of endohyphal bacteria is reflected in genomic diversity of Mucoromycotina.</title>
        <authorList>
            <person name="Muszewska A."/>
            <person name="Okrasinska A."/>
            <person name="Steczkiewicz K."/>
            <person name="Drgas O."/>
            <person name="Orlowska M."/>
            <person name="Perlinska-Lenart U."/>
            <person name="Aleksandrzak-Piekarczyk T."/>
            <person name="Szatraj K."/>
            <person name="Zielenkiewicz U."/>
            <person name="Pilsyk S."/>
            <person name="Malc E."/>
            <person name="Mieczkowski P."/>
            <person name="Kruszewska J.S."/>
            <person name="Biernat P."/>
            <person name="Pawlowska J."/>
        </authorList>
    </citation>
    <scope>NUCLEOTIDE SEQUENCE [LARGE SCALE GENOMIC DNA]</scope>
    <source>
        <strain evidence="9 10">CBS 142.35</strain>
    </source>
</reference>
<evidence type="ECO:0000256" key="6">
    <source>
        <dbReference type="RuleBase" id="RU000682"/>
    </source>
</evidence>
<dbReference type="InterPro" id="IPR001356">
    <property type="entry name" value="HD"/>
</dbReference>
<dbReference type="SUPFAM" id="SSF46689">
    <property type="entry name" value="Homeodomain-like"/>
    <property type="match status" value="1"/>
</dbReference>
<dbReference type="GO" id="GO:0005634">
    <property type="term" value="C:nucleus"/>
    <property type="evidence" value="ECO:0007669"/>
    <property type="project" value="UniProtKB-SubCell"/>
</dbReference>
<dbReference type="Pfam" id="PF00046">
    <property type="entry name" value="Homeodomain"/>
    <property type="match status" value="1"/>
</dbReference>
<evidence type="ECO:0000313" key="10">
    <source>
        <dbReference type="Proteomes" id="UP000646827"/>
    </source>
</evidence>
<accession>A0A8H7VHW9</accession>
<keyword evidence="2 5" id="KW-0238">DNA-binding</keyword>